<dbReference type="AlphaFoldDB" id="B2XTB4"/>
<evidence type="ECO:0000256" key="1">
    <source>
        <dbReference type="ARBA" id="ARBA00043978"/>
    </source>
</evidence>
<keyword evidence="2" id="KW-0934">Plastid</keyword>
<gene>
    <name evidence="2" type="primary">ycf54</name>
    <name evidence="2" type="ordered locus">Heak293_Cp105</name>
</gene>
<evidence type="ECO:0000313" key="5">
    <source>
        <dbReference type="EMBL" id="BBA18498.1"/>
    </source>
</evidence>
<organism evidence="2">
    <name type="scientific">Heterosigma akashiwo</name>
    <name type="common">Chromophytic alga</name>
    <name type="synonym">Heterosigma carterae</name>
    <dbReference type="NCBI Taxonomy" id="2829"/>
    <lineage>
        <taxon>Eukaryota</taxon>
        <taxon>Sar</taxon>
        <taxon>Stramenopiles</taxon>
        <taxon>Ochrophyta</taxon>
        <taxon>Raphidophyceae</taxon>
        <taxon>Chattonellales</taxon>
        <taxon>Chattonellaceae</taxon>
        <taxon>Heterosigma</taxon>
    </lineage>
</organism>
<evidence type="ECO:0000313" key="4">
    <source>
        <dbReference type="EMBL" id="BBA18359.1"/>
    </source>
</evidence>
<evidence type="ECO:0000313" key="8">
    <source>
        <dbReference type="EMBL" id="BBA18913.1"/>
    </source>
</evidence>
<comment type="similarity">
    <text evidence="1">Belongs to the ycf54 family.</text>
</comment>
<evidence type="ECO:0000313" key="7">
    <source>
        <dbReference type="EMBL" id="BBA18775.1"/>
    </source>
</evidence>
<geneLocation type="chloroplast" evidence="2"/>
<name>B2XTB4_HETAK</name>
<reference evidence="2" key="1">
    <citation type="journal article" date="2008" name="BMC Genomics">
        <title>Chloroplast genome sequencing analysis of Heterosigma akashiwo CCMP452 (West Atlantic) and NIES293 (West Pacific) strains.</title>
        <authorList>
            <person name="Cattolico R.A."/>
            <person name="Jacobs M.A."/>
            <person name="Zhou Y."/>
            <person name="Chang J."/>
            <person name="Duplessis M."/>
            <person name="Lybrand T."/>
            <person name="McKay J."/>
            <person name="Ong H.C."/>
            <person name="Sims E."/>
            <person name="Rocap G."/>
        </authorList>
    </citation>
    <scope>NUCLEOTIDE SEQUENCE [LARGE SCALE GENOMIC DNA]</scope>
    <source>
        <strain evidence="2">NIES 293</strain>
    </source>
</reference>
<accession>B2XTB4</accession>
<dbReference type="EMBL" id="LC269918">
    <property type="protein sequence ID" value="BBA18220.1"/>
    <property type="molecule type" value="Genomic_DNA"/>
</dbReference>
<keyword evidence="2" id="KW-0150">Chloroplast</keyword>
<evidence type="ECO:0000313" key="3">
    <source>
        <dbReference type="EMBL" id="BBA18220.1"/>
    </source>
</evidence>
<dbReference type="RefSeq" id="YP_001936406.1">
    <property type="nucleotide sequence ID" value="NC_010772.1"/>
</dbReference>
<dbReference type="Pfam" id="PF10674">
    <property type="entry name" value="Ycf54"/>
    <property type="match status" value="2"/>
</dbReference>
<proteinExistence type="inferred from homology"/>
<dbReference type="EMBL" id="LC269923">
    <property type="protein sequence ID" value="BBA18913.1"/>
    <property type="molecule type" value="Genomic_DNA"/>
</dbReference>
<dbReference type="EMBL" id="LC269924">
    <property type="protein sequence ID" value="BBA19051.1"/>
    <property type="molecule type" value="Genomic_DNA"/>
</dbReference>
<dbReference type="Gene3D" id="3.30.70.1860">
    <property type="entry name" value="Uncharacterised protein family Ycf54"/>
    <property type="match status" value="1"/>
</dbReference>
<evidence type="ECO:0000313" key="6">
    <source>
        <dbReference type="EMBL" id="BBA18636.1"/>
    </source>
</evidence>
<evidence type="ECO:0000313" key="9">
    <source>
        <dbReference type="EMBL" id="BBA19051.1"/>
    </source>
</evidence>
<sequence>MSIKYYFVVGSKQFLCDEEPLEEILRERLQSLNGKSNMLVIPGGFNGEPPVNFWILENPKFLEASEFQSLKGKLPNNPIAIVSTSKTFITWLKLRLNHVYTGNFSQTNISPLDF</sequence>
<dbReference type="InterPro" id="IPR019616">
    <property type="entry name" value="Ycf54"/>
</dbReference>
<dbReference type="EMBL" id="EU168190">
    <property type="protein sequence ID" value="ABV66012.1"/>
    <property type="molecule type" value="Genomic_DNA"/>
</dbReference>
<evidence type="ECO:0000313" key="2">
    <source>
        <dbReference type="EMBL" id="ABV66012.1"/>
    </source>
</evidence>
<dbReference type="EMBL" id="LC269922">
    <property type="protein sequence ID" value="BBA18775.1"/>
    <property type="molecule type" value="Genomic_DNA"/>
</dbReference>
<protein>
    <submittedName>
        <fullName evidence="2">Conserved hypothetical plastid protein Ycf54</fullName>
    </submittedName>
</protein>
<dbReference type="InterPro" id="IPR038409">
    <property type="entry name" value="Ycf54-like_sf"/>
</dbReference>
<dbReference type="EMBL" id="LC269920">
    <property type="protein sequence ID" value="BBA18498.1"/>
    <property type="molecule type" value="Genomic_DNA"/>
</dbReference>
<dbReference type="PANTHER" id="PTHR35319:SF2">
    <property type="entry name" value="YCF54"/>
    <property type="match status" value="1"/>
</dbReference>
<reference evidence="3" key="2">
    <citation type="submission" date="2017-05" db="EMBL/GenBank/DDBJ databases">
        <title>Chloroplast genome sequences of Heterosigma akashiwo, a bloom-forming raphidophyte.</title>
        <authorList>
            <person name="Ueki S."/>
        </authorList>
    </citation>
    <scope>NUCLEOTIDE SEQUENCE</scope>
    <source>
        <strain evidence="5">CCAP934/4</strain>
        <strain evidence="3">CCAP934/8</strain>
        <strain evidence="9">CCMP1596</strain>
        <strain evidence="6">CCMP2274</strain>
        <strain evidence="7">CCMP3374</strain>
        <strain evidence="4">EHUSP01</strain>
        <strain evidence="8">HaFk01</strain>
    </source>
</reference>
<dbReference type="PANTHER" id="PTHR35319">
    <property type="match status" value="1"/>
</dbReference>
<dbReference type="EMBL" id="LC269919">
    <property type="protein sequence ID" value="BBA18359.1"/>
    <property type="molecule type" value="Genomic_DNA"/>
</dbReference>
<dbReference type="GeneID" id="6335580"/>
<dbReference type="EMBL" id="LC269921">
    <property type="protein sequence ID" value="BBA18636.1"/>
    <property type="molecule type" value="Genomic_DNA"/>
</dbReference>